<sequence>MTLPRRYVFGALFVLSGTAAAVFLRSVLSTVFFAITVAYVLWPARQLVVARGRSRRVASGLATTGAFLGVFLVFLPLAVVVYLRFDALVALVGLLPPELTIDLFGMAYTFTLAELTAVALGYLRAGATAAAAATPVLLVKVTLFVFLVYSLLYHGEEAQRAALAVVPQTYRSAARALNRRVSETLFAIYVLQAATALGTFLLALPVFFFLGYDAVVTLSTVAAVLQFVPILGPSFLLAGLAVYHLAIGQTVQAVLVFVVGGAVVAWLPDVLIRPRLAQRTADIPGSLYFVGFFGGVLTLGPVGIVAGPLVVGLFVETASLLSTELHGIRVDED</sequence>
<feature type="transmembrane region" description="Helical" evidence="6">
    <location>
        <begin position="249"/>
        <end position="267"/>
    </location>
</feature>
<dbReference type="PANTHER" id="PTHR21716:SF71">
    <property type="entry name" value="TRANSPORT PROTEIN MJ1177-RELATED"/>
    <property type="match status" value="1"/>
</dbReference>
<feature type="transmembrane region" description="Helical" evidence="6">
    <location>
        <begin position="186"/>
        <end position="210"/>
    </location>
</feature>
<gene>
    <name evidence="7" type="ORF">SAMN04488124_0137</name>
</gene>
<keyword evidence="3 6" id="KW-0812">Transmembrane</keyword>
<dbReference type="AlphaFoldDB" id="A0A1I6FRJ0"/>
<dbReference type="GO" id="GO:0016020">
    <property type="term" value="C:membrane"/>
    <property type="evidence" value="ECO:0007669"/>
    <property type="project" value="UniProtKB-SubCell"/>
</dbReference>
<evidence type="ECO:0000256" key="2">
    <source>
        <dbReference type="ARBA" id="ARBA00009773"/>
    </source>
</evidence>
<comment type="similarity">
    <text evidence="2">Belongs to the autoinducer-2 exporter (AI-2E) (TC 2.A.86) family.</text>
</comment>
<keyword evidence="8" id="KW-1185">Reference proteome</keyword>
<protein>
    <submittedName>
        <fullName evidence="7">Predicted PurR-regulated permease PerM</fullName>
    </submittedName>
</protein>
<evidence type="ECO:0000256" key="1">
    <source>
        <dbReference type="ARBA" id="ARBA00004141"/>
    </source>
</evidence>
<keyword evidence="4 6" id="KW-1133">Transmembrane helix</keyword>
<feature type="transmembrane region" description="Helical" evidence="6">
    <location>
        <begin position="60"/>
        <end position="83"/>
    </location>
</feature>
<comment type="subcellular location">
    <subcellularLocation>
        <location evidence="1">Membrane</location>
        <topology evidence="1">Multi-pass membrane protein</topology>
    </subcellularLocation>
</comment>
<feature type="transmembrane region" description="Helical" evidence="6">
    <location>
        <begin position="287"/>
        <end position="315"/>
    </location>
</feature>
<evidence type="ECO:0000313" key="8">
    <source>
        <dbReference type="Proteomes" id="UP000243250"/>
    </source>
</evidence>
<dbReference type="Pfam" id="PF01594">
    <property type="entry name" value="AI-2E_transport"/>
    <property type="match status" value="1"/>
</dbReference>
<accession>A0A1I6FRJ0</accession>
<dbReference type="EMBL" id="FOYS01000001">
    <property type="protein sequence ID" value="SFR32524.1"/>
    <property type="molecule type" value="Genomic_DNA"/>
</dbReference>
<evidence type="ECO:0000313" key="7">
    <source>
        <dbReference type="EMBL" id="SFR32524.1"/>
    </source>
</evidence>
<feature type="transmembrane region" description="Helical" evidence="6">
    <location>
        <begin position="130"/>
        <end position="152"/>
    </location>
</feature>
<keyword evidence="5 6" id="KW-0472">Membrane</keyword>
<organism evidence="7 8">
    <name type="scientific">Halogeometricum limi</name>
    <dbReference type="NCBI Taxonomy" id="555875"/>
    <lineage>
        <taxon>Archaea</taxon>
        <taxon>Methanobacteriati</taxon>
        <taxon>Methanobacteriota</taxon>
        <taxon>Stenosarchaea group</taxon>
        <taxon>Halobacteria</taxon>
        <taxon>Halobacteriales</taxon>
        <taxon>Haloferacaceae</taxon>
        <taxon>Halogeometricum</taxon>
    </lineage>
</organism>
<dbReference type="STRING" id="555875.SAMN04488124_0137"/>
<proteinExistence type="inferred from homology"/>
<dbReference type="InterPro" id="IPR002549">
    <property type="entry name" value="AI-2E-like"/>
</dbReference>
<evidence type="ECO:0000256" key="6">
    <source>
        <dbReference type="SAM" id="Phobius"/>
    </source>
</evidence>
<feature type="transmembrane region" description="Helical" evidence="6">
    <location>
        <begin position="222"/>
        <end position="243"/>
    </location>
</feature>
<evidence type="ECO:0000256" key="5">
    <source>
        <dbReference type="ARBA" id="ARBA00023136"/>
    </source>
</evidence>
<evidence type="ECO:0000256" key="3">
    <source>
        <dbReference type="ARBA" id="ARBA00022692"/>
    </source>
</evidence>
<dbReference type="OrthoDB" id="137390at2157"/>
<dbReference type="Proteomes" id="UP000243250">
    <property type="component" value="Unassembled WGS sequence"/>
</dbReference>
<dbReference type="RefSeq" id="WP_089875808.1">
    <property type="nucleotide sequence ID" value="NZ_FOYS01000001.1"/>
</dbReference>
<evidence type="ECO:0000256" key="4">
    <source>
        <dbReference type="ARBA" id="ARBA00022989"/>
    </source>
</evidence>
<reference evidence="8" key="1">
    <citation type="submission" date="2016-10" db="EMBL/GenBank/DDBJ databases">
        <authorList>
            <person name="Varghese N."/>
            <person name="Submissions S."/>
        </authorList>
    </citation>
    <scope>NUCLEOTIDE SEQUENCE [LARGE SCALE GENOMIC DNA]</scope>
    <source>
        <strain evidence="8">CGMCC 1.8711</strain>
    </source>
</reference>
<dbReference type="PANTHER" id="PTHR21716">
    <property type="entry name" value="TRANSMEMBRANE PROTEIN"/>
    <property type="match status" value="1"/>
</dbReference>
<feature type="transmembrane region" description="Helical" evidence="6">
    <location>
        <begin position="30"/>
        <end position="48"/>
    </location>
</feature>
<name>A0A1I6FRJ0_9EURY</name>